<dbReference type="SUPFAM" id="SSF51735">
    <property type="entry name" value="NAD(P)-binding Rossmann-fold domains"/>
    <property type="match status" value="1"/>
</dbReference>
<dbReference type="GO" id="GO:0016491">
    <property type="term" value="F:oxidoreductase activity"/>
    <property type="evidence" value="ECO:0007669"/>
    <property type="project" value="UniProtKB-KW"/>
</dbReference>
<dbReference type="Pfam" id="PF01408">
    <property type="entry name" value="GFO_IDH_MocA"/>
    <property type="match status" value="1"/>
</dbReference>
<evidence type="ECO:0000259" key="3">
    <source>
        <dbReference type="Pfam" id="PF01408"/>
    </source>
</evidence>
<organism evidence="5">
    <name type="scientific">marine metagenome</name>
    <dbReference type="NCBI Taxonomy" id="408172"/>
    <lineage>
        <taxon>unclassified sequences</taxon>
        <taxon>metagenomes</taxon>
        <taxon>ecological metagenomes</taxon>
    </lineage>
</organism>
<comment type="similarity">
    <text evidence="1">Belongs to the Gfo/Idh/MocA family.</text>
</comment>
<feature type="domain" description="Gfo/Idh/MocA-like oxidoreductase N-terminal" evidence="3">
    <location>
        <begin position="29"/>
        <end position="139"/>
    </location>
</feature>
<evidence type="ECO:0000256" key="1">
    <source>
        <dbReference type="ARBA" id="ARBA00010928"/>
    </source>
</evidence>
<dbReference type="GO" id="GO:0000166">
    <property type="term" value="F:nucleotide binding"/>
    <property type="evidence" value="ECO:0007669"/>
    <property type="project" value="InterPro"/>
</dbReference>
<gene>
    <name evidence="5" type="ORF">METZ01_LOCUS239196</name>
</gene>
<keyword evidence="2" id="KW-0560">Oxidoreductase</keyword>
<dbReference type="Gene3D" id="3.40.50.720">
    <property type="entry name" value="NAD(P)-binding Rossmann-like Domain"/>
    <property type="match status" value="1"/>
</dbReference>
<reference evidence="5" key="1">
    <citation type="submission" date="2018-05" db="EMBL/GenBank/DDBJ databases">
        <authorList>
            <person name="Lanie J.A."/>
            <person name="Ng W.-L."/>
            <person name="Kazmierczak K.M."/>
            <person name="Andrzejewski T.M."/>
            <person name="Davidsen T.M."/>
            <person name="Wayne K.J."/>
            <person name="Tettelin H."/>
            <person name="Glass J.I."/>
            <person name="Rusch D."/>
            <person name="Podicherti R."/>
            <person name="Tsui H.-C.T."/>
            <person name="Winkler M.E."/>
        </authorList>
    </citation>
    <scope>NUCLEOTIDE SEQUENCE</scope>
</reference>
<feature type="domain" description="Gfo/Idh/MocA-like oxidoreductase C-terminal" evidence="4">
    <location>
        <begin position="153"/>
        <end position="357"/>
    </location>
</feature>
<dbReference type="Pfam" id="PF02894">
    <property type="entry name" value="GFO_IDH_MocA_C"/>
    <property type="match status" value="1"/>
</dbReference>
<dbReference type="InterPro" id="IPR036291">
    <property type="entry name" value="NAD(P)-bd_dom_sf"/>
</dbReference>
<accession>A0A382HGP7</accession>
<proteinExistence type="inferred from homology"/>
<protein>
    <recommendedName>
        <fullName evidence="6">Gfo/Idh/MocA-like oxidoreductase N-terminal domain-containing protein</fullName>
    </recommendedName>
</protein>
<name>A0A382HGP7_9ZZZZ</name>
<evidence type="ECO:0000313" key="5">
    <source>
        <dbReference type="EMBL" id="SVB86342.1"/>
    </source>
</evidence>
<dbReference type="Gene3D" id="3.30.360.10">
    <property type="entry name" value="Dihydrodipicolinate Reductase, domain 2"/>
    <property type="match status" value="1"/>
</dbReference>
<dbReference type="PANTHER" id="PTHR43708">
    <property type="entry name" value="CONSERVED EXPRESSED OXIDOREDUCTASE (EUROFUNG)"/>
    <property type="match status" value="1"/>
</dbReference>
<dbReference type="EMBL" id="UINC01061116">
    <property type="protein sequence ID" value="SVB86342.1"/>
    <property type="molecule type" value="Genomic_DNA"/>
</dbReference>
<evidence type="ECO:0000259" key="4">
    <source>
        <dbReference type="Pfam" id="PF02894"/>
    </source>
</evidence>
<evidence type="ECO:0008006" key="6">
    <source>
        <dbReference type="Google" id="ProtNLM"/>
    </source>
</evidence>
<dbReference type="InterPro" id="IPR004104">
    <property type="entry name" value="Gfo/Idh/MocA-like_OxRdtase_C"/>
</dbReference>
<dbReference type="PANTHER" id="PTHR43708:SF5">
    <property type="entry name" value="CONSERVED EXPRESSED OXIDOREDUCTASE (EUROFUNG)-RELATED"/>
    <property type="match status" value="1"/>
</dbReference>
<dbReference type="AlphaFoldDB" id="A0A382HGP7"/>
<sequence length="361" mass="40381">MKKNCFTTQDLLNLPQSWPLPREKKAIDIIAAGGIVKDAHLPAYRKAGFPVSGIYDSNPEQARELAEEFDIPRVYESLEEAVSQGNVIDLATPPEAHVEVLEQIPQGSAVLIQKPMGRNLEEARRIRKLCREKQLNAAINFQLRFSPMMLPIREALAQGMFGELNEVEVRLACQTPWELWPFLEKMEDVEVLVHSVHYLDWIRSLIGEPSGAYCHAVPHPKFPNLQDARNSIILAYDRPVRCCLSLNHTYSKGPRHQQATIRIEGDRGAAQVSLGLLLNYPEGEPETLELVSEGLEWTDVPLSGRWFPDAFIGVMSNLQRFCDGDDAELITSVEDAFGTMSLVDACISSSHSGAIPVQRDD</sequence>
<dbReference type="SUPFAM" id="SSF55347">
    <property type="entry name" value="Glyceraldehyde-3-phosphate dehydrogenase-like, C-terminal domain"/>
    <property type="match status" value="1"/>
</dbReference>
<dbReference type="InterPro" id="IPR051317">
    <property type="entry name" value="Gfo/Idh/MocA_oxidoreduct"/>
</dbReference>
<dbReference type="InterPro" id="IPR000683">
    <property type="entry name" value="Gfo/Idh/MocA-like_OxRdtase_N"/>
</dbReference>
<evidence type="ECO:0000256" key="2">
    <source>
        <dbReference type="ARBA" id="ARBA00023002"/>
    </source>
</evidence>